<dbReference type="AlphaFoldDB" id="A0A853BZK5"/>
<dbReference type="InterPro" id="IPR046542">
    <property type="entry name" value="DUF6801"/>
</dbReference>
<comment type="caution">
    <text evidence="3">The sequence shown here is derived from an EMBL/GenBank/DDBJ whole genome shotgun (WGS) entry which is preliminary data.</text>
</comment>
<evidence type="ECO:0000259" key="2">
    <source>
        <dbReference type="Pfam" id="PF20611"/>
    </source>
</evidence>
<feature type="domain" description="DUF6801" evidence="2">
    <location>
        <begin position="34"/>
        <end position="189"/>
    </location>
</feature>
<dbReference type="RefSeq" id="WP_179667156.1">
    <property type="nucleotide sequence ID" value="NZ_JACCFP010000001.1"/>
</dbReference>
<evidence type="ECO:0000256" key="1">
    <source>
        <dbReference type="SAM" id="SignalP"/>
    </source>
</evidence>
<organism evidence="3 4">
    <name type="scientific">Nocardioides thalensis</name>
    <dbReference type="NCBI Taxonomy" id="1914755"/>
    <lineage>
        <taxon>Bacteria</taxon>
        <taxon>Bacillati</taxon>
        <taxon>Actinomycetota</taxon>
        <taxon>Actinomycetes</taxon>
        <taxon>Propionibacteriales</taxon>
        <taxon>Nocardioidaceae</taxon>
        <taxon>Nocardioides</taxon>
    </lineage>
</organism>
<keyword evidence="4" id="KW-1185">Reference proteome</keyword>
<dbReference type="Pfam" id="PF20611">
    <property type="entry name" value="DUF6801"/>
    <property type="match status" value="1"/>
</dbReference>
<protein>
    <recommendedName>
        <fullName evidence="2">DUF6801 domain-containing protein</fullName>
    </recommendedName>
</protein>
<accession>A0A853BZK5</accession>
<keyword evidence="1" id="KW-0732">Signal</keyword>
<dbReference type="EMBL" id="JACCFP010000001">
    <property type="protein sequence ID" value="NYJ00589.1"/>
    <property type="molecule type" value="Genomic_DNA"/>
</dbReference>
<feature type="signal peptide" evidence="1">
    <location>
        <begin position="1"/>
        <end position="19"/>
    </location>
</feature>
<proteinExistence type="predicted"/>
<evidence type="ECO:0000313" key="3">
    <source>
        <dbReference type="EMBL" id="NYJ00589.1"/>
    </source>
</evidence>
<name>A0A853BZK5_9ACTN</name>
<reference evidence="3 4" key="1">
    <citation type="submission" date="2020-07" db="EMBL/GenBank/DDBJ databases">
        <title>Sequencing the genomes of 1000 actinobacteria strains.</title>
        <authorList>
            <person name="Klenk H.-P."/>
        </authorList>
    </citation>
    <scope>NUCLEOTIDE SEQUENCE [LARGE SCALE GENOMIC DNA]</scope>
    <source>
        <strain evidence="3 4">DSM 103833</strain>
    </source>
</reference>
<evidence type="ECO:0000313" key="4">
    <source>
        <dbReference type="Proteomes" id="UP000530424"/>
    </source>
</evidence>
<dbReference type="Proteomes" id="UP000530424">
    <property type="component" value="Unassembled WGS sequence"/>
</dbReference>
<gene>
    <name evidence="3" type="ORF">HNR19_001287</name>
</gene>
<sequence>MTRLRILVLALLATVFVAAGGPPAHGVDYDHETSYSCTSAYGGGTAAGVVSVGLPKRVQAGERLRARPIEVTIVVPSDLVDTLRENDVDSIEGTSDDATYRLKKRGTKAIVKPINDLVVPETAVPAEGDMTLIGTGTASGHTFRRAGLYSVLVPKAFTADGTAHGVPIVGDLDFTMSCALASGAPAKIASLRVVR</sequence>
<feature type="chain" id="PRO_5039467397" description="DUF6801 domain-containing protein" evidence="1">
    <location>
        <begin position="20"/>
        <end position="195"/>
    </location>
</feature>